<name>A0A182ITE3_ANOAO</name>
<dbReference type="SUPFAM" id="SSF53474">
    <property type="entry name" value="alpha/beta-Hydrolases"/>
    <property type="match status" value="1"/>
</dbReference>
<dbReference type="PANTHER" id="PTHR11610">
    <property type="entry name" value="LIPASE"/>
    <property type="match status" value="1"/>
</dbReference>
<feature type="domain" description="Lipase" evidence="5">
    <location>
        <begin position="72"/>
        <end position="325"/>
    </location>
</feature>
<dbReference type="InterPro" id="IPR033906">
    <property type="entry name" value="Lipase_N"/>
</dbReference>
<proteinExistence type="inferred from homology"/>
<reference evidence="6" key="1">
    <citation type="submission" date="2022-08" db="UniProtKB">
        <authorList>
            <consortium name="EnsemblMetazoa"/>
        </authorList>
    </citation>
    <scope>IDENTIFICATION</scope>
    <source>
        <strain evidence="6">EBRO</strain>
    </source>
</reference>
<dbReference type="VEuPathDB" id="VectorBase:AATE005114"/>
<dbReference type="Pfam" id="PF00151">
    <property type="entry name" value="Lipase"/>
    <property type="match status" value="1"/>
</dbReference>
<dbReference type="GO" id="GO:0016042">
    <property type="term" value="P:lipid catabolic process"/>
    <property type="evidence" value="ECO:0007669"/>
    <property type="project" value="TreeGrafter"/>
</dbReference>
<evidence type="ECO:0000256" key="1">
    <source>
        <dbReference type="ARBA" id="ARBA00004613"/>
    </source>
</evidence>
<comment type="subcellular location">
    <subcellularLocation>
        <location evidence="1">Secreted</location>
    </subcellularLocation>
</comment>
<sequence length="352" mass="38818">LWVVCQHYGSGIGTTCGIGSIHQPKMDYHSGWSFFAILTVVLLTSGPVLHGEASDSELSEVRIGFGSSFSARRDVRFYLYTPLNIVDAHVFSVDTVDTLMRSFYNSSHPVRVIIHGWYNNASSLVIQGIKDAYLDAGDYNVIGVDWAVGAGESYFRASQYTIAVGLVVADLINQLVRSNLTDMERLHLVGHSLGAHIAGNTGHALKTVQLQVIYGLDPASINFFQDEPDTRLSLDDAAYVEVIHTNTQLSGYPAPLGHVDFYMNYGRKQPGCKTDICSHGRSTEYFIESLTKTTKGFWGVGCNDYNEVKSRTCYNIKQLALMGGEFRQKNVTAGIYTVETLAEPPFAMGYVH</sequence>
<dbReference type="GO" id="GO:0017171">
    <property type="term" value="F:serine hydrolase activity"/>
    <property type="evidence" value="ECO:0007669"/>
    <property type="project" value="TreeGrafter"/>
</dbReference>
<dbReference type="GO" id="GO:0016298">
    <property type="term" value="F:lipase activity"/>
    <property type="evidence" value="ECO:0007669"/>
    <property type="project" value="InterPro"/>
</dbReference>
<evidence type="ECO:0000256" key="3">
    <source>
        <dbReference type="ARBA" id="ARBA00022525"/>
    </source>
</evidence>
<evidence type="ECO:0000259" key="5">
    <source>
        <dbReference type="Pfam" id="PF00151"/>
    </source>
</evidence>
<dbReference type="EnsemblMetazoa" id="AATE005114-RA">
    <property type="protein sequence ID" value="AATE005114-PA.1"/>
    <property type="gene ID" value="AATE005114"/>
</dbReference>
<protein>
    <recommendedName>
        <fullName evidence="5">Lipase domain-containing protein</fullName>
    </recommendedName>
</protein>
<dbReference type="PANTHER" id="PTHR11610:SF150">
    <property type="entry name" value="FI01825P-RELATED"/>
    <property type="match status" value="1"/>
</dbReference>
<evidence type="ECO:0000256" key="4">
    <source>
        <dbReference type="RuleBase" id="RU004262"/>
    </source>
</evidence>
<dbReference type="InterPro" id="IPR000734">
    <property type="entry name" value="TAG_lipase"/>
</dbReference>
<accession>A0A182ITE3</accession>
<comment type="similarity">
    <text evidence="2 4">Belongs to the AB hydrolase superfamily. Lipase family.</text>
</comment>
<evidence type="ECO:0000256" key="2">
    <source>
        <dbReference type="ARBA" id="ARBA00010701"/>
    </source>
</evidence>
<dbReference type="Gene3D" id="3.40.50.1820">
    <property type="entry name" value="alpha/beta hydrolase"/>
    <property type="match status" value="1"/>
</dbReference>
<dbReference type="FunFam" id="3.40.50.1820:FF:000076">
    <property type="entry name" value="phospholipase A1"/>
    <property type="match status" value="1"/>
</dbReference>
<dbReference type="GO" id="GO:0005615">
    <property type="term" value="C:extracellular space"/>
    <property type="evidence" value="ECO:0007669"/>
    <property type="project" value="TreeGrafter"/>
</dbReference>
<dbReference type="InterPro" id="IPR029058">
    <property type="entry name" value="AB_hydrolase_fold"/>
</dbReference>
<keyword evidence="3" id="KW-0964">Secreted</keyword>
<evidence type="ECO:0000313" key="6">
    <source>
        <dbReference type="EnsemblMetazoa" id="AATE005114-PA.1"/>
    </source>
</evidence>
<dbReference type="AlphaFoldDB" id="A0A182ITE3"/>
<dbReference type="InterPro" id="IPR013818">
    <property type="entry name" value="Lipase"/>
</dbReference>
<organism evidence="6">
    <name type="scientific">Anopheles atroparvus</name>
    <name type="common">European mosquito</name>
    <dbReference type="NCBI Taxonomy" id="41427"/>
    <lineage>
        <taxon>Eukaryota</taxon>
        <taxon>Metazoa</taxon>
        <taxon>Ecdysozoa</taxon>
        <taxon>Arthropoda</taxon>
        <taxon>Hexapoda</taxon>
        <taxon>Insecta</taxon>
        <taxon>Pterygota</taxon>
        <taxon>Neoptera</taxon>
        <taxon>Endopterygota</taxon>
        <taxon>Diptera</taxon>
        <taxon>Nematocera</taxon>
        <taxon>Culicoidea</taxon>
        <taxon>Culicidae</taxon>
        <taxon>Anophelinae</taxon>
        <taxon>Anopheles</taxon>
    </lineage>
</organism>
<dbReference type="CDD" id="cd00707">
    <property type="entry name" value="Pancreat_lipase_like"/>
    <property type="match status" value="1"/>
</dbReference>
<dbReference type="PRINTS" id="PR00821">
    <property type="entry name" value="TAGLIPASE"/>
</dbReference>